<keyword evidence="3" id="KW-1185">Reference proteome</keyword>
<keyword evidence="1" id="KW-0732">Signal</keyword>
<feature type="chain" id="PRO_5036468370" description="Antimicrobial peptide" evidence="1">
    <location>
        <begin position="16"/>
        <end position="170"/>
    </location>
</feature>
<dbReference type="Proteomes" id="UP000886998">
    <property type="component" value="Unassembled WGS sequence"/>
</dbReference>
<dbReference type="EMBL" id="BMAV01015194">
    <property type="protein sequence ID" value="GFY64320.1"/>
    <property type="molecule type" value="Genomic_DNA"/>
</dbReference>
<proteinExistence type="predicted"/>
<evidence type="ECO:0000313" key="2">
    <source>
        <dbReference type="EMBL" id="GFY64320.1"/>
    </source>
</evidence>
<feature type="signal peptide" evidence="1">
    <location>
        <begin position="1"/>
        <end position="15"/>
    </location>
</feature>
<evidence type="ECO:0008006" key="4">
    <source>
        <dbReference type="Google" id="ProtNLM"/>
    </source>
</evidence>
<dbReference type="OrthoDB" id="6429030at2759"/>
<accession>A0A8X6Y4N9</accession>
<comment type="caution">
    <text evidence="2">The sequence shown here is derived from an EMBL/GenBank/DDBJ whole genome shotgun (WGS) entry which is preliminary data.</text>
</comment>
<protein>
    <recommendedName>
        <fullName evidence="4">Antimicrobial peptide</fullName>
    </recommendedName>
</protein>
<evidence type="ECO:0000256" key="1">
    <source>
        <dbReference type="SAM" id="SignalP"/>
    </source>
</evidence>
<dbReference type="AlphaFoldDB" id="A0A8X6Y4N9"/>
<reference evidence="2" key="1">
    <citation type="submission" date="2020-08" db="EMBL/GenBank/DDBJ databases">
        <title>Multicomponent nature underlies the extraordinary mechanical properties of spider dragline silk.</title>
        <authorList>
            <person name="Kono N."/>
            <person name="Nakamura H."/>
            <person name="Mori M."/>
            <person name="Yoshida Y."/>
            <person name="Ohtoshi R."/>
            <person name="Malay A.D."/>
            <person name="Moran D.A.P."/>
            <person name="Tomita M."/>
            <person name="Numata K."/>
            <person name="Arakawa K."/>
        </authorList>
    </citation>
    <scope>NUCLEOTIDE SEQUENCE</scope>
</reference>
<name>A0A8X6Y4N9_9ARAC</name>
<gene>
    <name evidence="2" type="ORF">TNIN_302831</name>
</gene>
<organism evidence="2 3">
    <name type="scientific">Trichonephila inaurata madagascariensis</name>
    <dbReference type="NCBI Taxonomy" id="2747483"/>
    <lineage>
        <taxon>Eukaryota</taxon>
        <taxon>Metazoa</taxon>
        <taxon>Ecdysozoa</taxon>
        <taxon>Arthropoda</taxon>
        <taxon>Chelicerata</taxon>
        <taxon>Arachnida</taxon>
        <taxon>Araneae</taxon>
        <taxon>Araneomorphae</taxon>
        <taxon>Entelegynae</taxon>
        <taxon>Araneoidea</taxon>
        <taxon>Nephilidae</taxon>
        <taxon>Trichonephila</taxon>
        <taxon>Trichonephila inaurata</taxon>
    </lineage>
</organism>
<sequence length="170" mass="19638">MKLFALFLLVGLASASIEVEVKKEIGSRLREILNKILERVKEGIEQGKVVREEIFDKVKELREKLKVIKEDLAADDQVEEALAELNFRDLLRKLKEHLKKTIDPELLKEKIEKIFGQGSELLDRLLETLRRRARGRCSSSSTDCSMMTMKTRARGLPEECQVTGTRWRIT</sequence>
<evidence type="ECO:0000313" key="3">
    <source>
        <dbReference type="Proteomes" id="UP000886998"/>
    </source>
</evidence>